<evidence type="ECO:0000313" key="6">
    <source>
        <dbReference type="Proteomes" id="UP001642483"/>
    </source>
</evidence>
<dbReference type="InterPro" id="IPR001148">
    <property type="entry name" value="CA_dom"/>
</dbReference>
<feature type="signal peptide" evidence="3">
    <location>
        <begin position="1"/>
        <end position="22"/>
    </location>
</feature>
<evidence type="ECO:0000313" key="5">
    <source>
        <dbReference type="EMBL" id="CAK8674726.1"/>
    </source>
</evidence>
<keyword evidence="2" id="KW-1133">Transmembrane helix</keyword>
<comment type="similarity">
    <text evidence="1">Belongs to the alpha-carbonic anhydrase family.</text>
</comment>
<feature type="chain" id="PRO_5046495143" description="Alpha-carbonic anhydrase domain-containing protein" evidence="3">
    <location>
        <begin position="23"/>
        <end position="313"/>
    </location>
</feature>
<gene>
    <name evidence="5" type="ORF">CVLEPA_LOCUS4397</name>
</gene>
<keyword evidence="3" id="KW-0732">Signal</keyword>
<sequence length="313" mass="34561">MNILNTLFFVAVVGILADATLGASWSYGDISAWATNYATCATQQQSPIDIVHDDAIVDTTLGDFTHALFDAPPQTMTIKNPGYTVQIDLTGGYTIDDPSLLPGVFKAAQFHLHWGNSSSAGSEHLFNGNQYWGELHIVHYNTKYPDLGTAANESDGLAVLGFFITKDYPQDNTAVQRMIQPLTEDRVNYNSESESYTTTFSMETFLPNNISVYYRYQGSLTTPPCYESVMWTVFSEPIRISTAQANIFETRIFSADRGTSNPDLVNNNYRPAQPLNGRTVFRSTQCSGTGSFSMPTFHFVALCATVIGLIIVR</sequence>
<organism evidence="5 6">
    <name type="scientific">Clavelina lepadiformis</name>
    <name type="common">Light-bulb sea squirt</name>
    <name type="synonym">Ascidia lepadiformis</name>
    <dbReference type="NCBI Taxonomy" id="159417"/>
    <lineage>
        <taxon>Eukaryota</taxon>
        <taxon>Metazoa</taxon>
        <taxon>Chordata</taxon>
        <taxon>Tunicata</taxon>
        <taxon>Ascidiacea</taxon>
        <taxon>Aplousobranchia</taxon>
        <taxon>Clavelinidae</taxon>
        <taxon>Clavelina</taxon>
    </lineage>
</organism>
<evidence type="ECO:0000259" key="4">
    <source>
        <dbReference type="PROSITE" id="PS51144"/>
    </source>
</evidence>
<reference evidence="5 6" key="1">
    <citation type="submission" date="2024-02" db="EMBL/GenBank/DDBJ databases">
        <authorList>
            <person name="Daric V."/>
            <person name="Darras S."/>
        </authorList>
    </citation>
    <scope>NUCLEOTIDE SEQUENCE [LARGE SCALE GENOMIC DNA]</scope>
</reference>
<protein>
    <recommendedName>
        <fullName evidence="4">Alpha-carbonic anhydrase domain-containing protein</fullName>
    </recommendedName>
</protein>
<dbReference type="InterPro" id="IPR023561">
    <property type="entry name" value="Carbonic_anhydrase_a-class"/>
</dbReference>
<keyword evidence="2" id="KW-0812">Transmembrane</keyword>
<dbReference type="Proteomes" id="UP001642483">
    <property type="component" value="Unassembled WGS sequence"/>
</dbReference>
<feature type="domain" description="Alpha-carbonic anhydrase" evidence="4">
    <location>
        <begin position="23"/>
        <end position="284"/>
    </location>
</feature>
<dbReference type="EMBL" id="CAWYQH010000013">
    <property type="protein sequence ID" value="CAK8674726.1"/>
    <property type="molecule type" value="Genomic_DNA"/>
</dbReference>
<dbReference type="SMART" id="SM01057">
    <property type="entry name" value="Carb_anhydrase"/>
    <property type="match status" value="1"/>
</dbReference>
<dbReference type="InterPro" id="IPR036398">
    <property type="entry name" value="CA_dom_sf"/>
</dbReference>
<dbReference type="PANTHER" id="PTHR18952">
    <property type="entry name" value="CARBONIC ANHYDRASE"/>
    <property type="match status" value="1"/>
</dbReference>
<feature type="transmembrane region" description="Helical" evidence="2">
    <location>
        <begin position="292"/>
        <end position="312"/>
    </location>
</feature>
<dbReference type="PROSITE" id="PS51144">
    <property type="entry name" value="ALPHA_CA_2"/>
    <property type="match status" value="1"/>
</dbReference>
<keyword evidence="2" id="KW-0472">Membrane</keyword>
<keyword evidence="6" id="KW-1185">Reference proteome</keyword>
<evidence type="ECO:0000256" key="1">
    <source>
        <dbReference type="ARBA" id="ARBA00010718"/>
    </source>
</evidence>
<name>A0ABP0F4V2_CLALP</name>
<dbReference type="Pfam" id="PF00194">
    <property type="entry name" value="Carb_anhydrase"/>
    <property type="match status" value="1"/>
</dbReference>
<dbReference type="Gene3D" id="3.10.200.10">
    <property type="entry name" value="Alpha carbonic anhydrase"/>
    <property type="match status" value="1"/>
</dbReference>
<proteinExistence type="inferred from homology"/>
<comment type="caution">
    <text evidence="5">The sequence shown here is derived from an EMBL/GenBank/DDBJ whole genome shotgun (WGS) entry which is preliminary data.</text>
</comment>
<evidence type="ECO:0000256" key="3">
    <source>
        <dbReference type="SAM" id="SignalP"/>
    </source>
</evidence>
<dbReference type="SUPFAM" id="SSF51069">
    <property type="entry name" value="Carbonic anhydrase"/>
    <property type="match status" value="1"/>
</dbReference>
<dbReference type="PANTHER" id="PTHR18952:SF124">
    <property type="entry name" value="CARBONIC ANHYDRASE 7"/>
    <property type="match status" value="1"/>
</dbReference>
<accession>A0ABP0F4V2</accession>
<evidence type="ECO:0000256" key="2">
    <source>
        <dbReference type="SAM" id="Phobius"/>
    </source>
</evidence>